<evidence type="ECO:0000313" key="3">
    <source>
        <dbReference type="Proteomes" id="UP000633205"/>
    </source>
</evidence>
<dbReference type="SUPFAM" id="SSF55469">
    <property type="entry name" value="FMN-dependent nitroreductase-like"/>
    <property type="match status" value="1"/>
</dbReference>
<dbReference type="Proteomes" id="UP000633205">
    <property type="component" value="Unassembled WGS sequence"/>
</dbReference>
<gene>
    <name evidence="2" type="ORF">GCM10010915_19180</name>
</gene>
<dbReference type="GO" id="GO:0016491">
    <property type="term" value="F:oxidoreductase activity"/>
    <property type="evidence" value="ECO:0007669"/>
    <property type="project" value="InterPro"/>
</dbReference>
<dbReference type="InterPro" id="IPR052544">
    <property type="entry name" value="Bacteriocin_Proc_Enz"/>
</dbReference>
<reference evidence="2" key="2">
    <citation type="submission" date="2020-09" db="EMBL/GenBank/DDBJ databases">
        <authorList>
            <person name="Sun Q."/>
            <person name="Zhou Y."/>
        </authorList>
    </citation>
    <scope>NUCLEOTIDE SEQUENCE</scope>
    <source>
        <strain evidence="2">CGMCC 1.15152</strain>
    </source>
</reference>
<keyword evidence="3" id="KW-1185">Reference proteome</keyword>
<organism evidence="2 3">
    <name type="scientific">Microbacterium faecale</name>
    <dbReference type="NCBI Taxonomy" id="1804630"/>
    <lineage>
        <taxon>Bacteria</taxon>
        <taxon>Bacillati</taxon>
        <taxon>Actinomycetota</taxon>
        <taxon>Actinomycetes</taxon>
        <taxon>Micrococcales</taxon>
        <taxon>Microbacteriaceae</taxon>
        <taxon>Microbacterium</taxon>
    </lineage>
</organism>
<reference evidence="2" key="1">
    <citation type="journal article" date="2014" name="Int. J. Syst. Evol. Microbiol.">
        <title>Complete genome sequence of Corynebacterium casei LMG S-19264T (=DSM 44701T), isolated from a smear-ripened cheese.</title>
        <authorList>
            <consortium name="US DOE Joint Genome Institute (JGI-PGF)"/>
            <person name="Walter F."/>
            <person name="Albersmeier A."/>
            <person name="Kalinowski J."/>
            <person name="Ruckert C."/>
        </authorList>
    </citation>
    <scope>NUCLEOTIDE SEQUENCE</scope>
    <source>
        <strain evidence="2">CGMCC 1.15152</strain>
    </source>
</reference>
<evidence type="ECO:0000313" key="2">
    <source>
        <dbReference type="EMBL" id="GGD38524.1"/>
    </source>
</evidence>
<proteinExistence type="predicted"/>
<dbReference type="EMBL" id="BMHO01000001">
    <property type="protein sequence ID" value="GGD38524.1"/>
    <property type="molecule type" value="Genomic_DNA"/>
</dbReference>
<dbReference type="Pfam" id="PF00881">
    <property type="entry name" value="Nitroreductase"/>
    <property type="match status" value="1"/>
</dbReference>
<evidence type="ECO:0000259" key="1">
    <source>
        <dbReference type="Pfam" id="PF00881"/>
    </source>
</evidence>
<accession>A0A916YB16</accession>
<feature type="domain" description="Nitroreductase" evidence="1">
    <location>
        <begin position="20"/>
        <end position="199"/>
    </location>
</feature>
<dbReference type="CDD" id="cd02142">
    <property type="entry name" value="McbC_SagB-like_oxidoreductase"/>
    <property type="match status" value="1"/>
</dbReference>
<dbReference type="RefSeq" id="WP_188712026.1">
    <property type="nucleotide sequence ID" value="NZ_BMHO01000001.1"/>
</dbReference>
<name>A0A916YB16_9MICO</name>
<protein>
    <submittedName>
        <fullName evidence="2">Nitroreductase</fullName>
    </submittedName>
</protein>
<dbReference type="PANTHER" id="PTHR43745:SF2">
    <property type="entry name" value="NITROREDUCTASE MJ1384-RELATED"/>
    <property type="match status" value="1"/>
</dbReference>
<dbReference type="Gene3D" id="3.40.109.10">
    <property type="entry name" value="NADH Oxidase"/>
    <property type="match status" value="1"/>
</dbReference>
<dbReference type="AlphaFoldDB" id="A0A916YB16"/>
<sequence length="205" mass="21754">MADFTRLPEPSRDDDVARVLRARRSTKTFSADPLDLTSISAVLFATGGSVSGRRLIPSARATDPVHLTLVAGDVDGLATGVYLYVAESHALQMVSDADVRHWIAGATLDAPWVATCPGLILLSADLVAARRRFPDQPAEHGERFVWIETGHAAQNAYLTAANQGLGTVLIAGLDDDRAEETTSGVIPEGHRLLGVLPLGFAGEMS</sequence>
<dbReference type="InterPro" id="IPR029479">
    <property type="entry name" value="Nitroreductase"/>
</dbReference>
<dbReference type="PANTHER" id="PTHR43745">
    <property type="entry name" value="NITROREDUCTASE MJ1384-RELATED"/>
    <property type="match status" value="1"/>
</dbReference>
<comment type="caution">
    <text evidence="2">The sequence shown here is derived from an EMBL/GenBank/DDBJ whole genome shotgun (WGS) entry which is preliminary data.</text>
</comment>
<dbReference type="InterPro" id="IPR000415">
    <property type="entry name" value="Nitroreductase-like"/>
</dbReference>